<dbReference type="SUPFAM" id="SSF88946">
    <property type="entry name" value="Sigma2 domain of RNA polymerase sigma factors"/>
    <property type="match status" value="1"/>
</dbReference>
<protein>
    <submittedName>
        <fullName evidence="8">SigE family RNA polymerase sigma factor</fullName>
    </submittedName>
</protein>
<dbReference type="GO" id="GO:0016987">
    <property type="term" value="F:sigma factor activity"/>
    <property type="evidence" value="ECO:0007669"/>
    <property type="project" value="UniProtKB-KW"/>
</dbReference>
<organism evidence="8 9">
    <name type="scientific">Solicola gregarius</name>
    <dbReference type="NCBI Taxonomy" id="2908642"/>
    <lineage>
        <taxon>Bacteria</taxon>
        <taxon>Bacillati</taxon>
        <taxon>Actinomycetota</taxon>
        <taxon>Actinomycetes</taxon>
        <taxon>Propionibacteriales</taxon>
        <taxon>Nocardioidaceae</taxon>
        <taxon>Solicola</taxon>
    </lineage>
</organism>
<dbReference type="Gene3D" id="1.10.1740.10">
    <property type="match status" value="1"/>
</dbReference>
<sequence length="212" mass="24664">MGRSLRTRAATCDAARHVRGTTFKPITAMLALYLVSRDNRTDRSEGHHVRHVDDFTEFASSSEQRFYRHAYLLCRDPDRARDLVQTTLLKLYRVWERVRQTEHLHAYAHKTLVRTFLDGERRSRRERRLHALPDPPRGRDNSELRMTIIDALAELPPRARAVVVLRFWEDYSVAQTADVMSCSQGTVKAQTSRALGLLRDRLGETFYQLIES</sequence>
<proteinExistence type="inferred from homology"/>
<dbReference type="GO" id="GO:0003677">
    <property type="term" value="F:DNA binding"/>
    <property type="evidence" value="ECO:0007669"/>
    <property type="project" value="UniProtKB-KW"/>
</dbReference>
<dbReference type="InterPro" id="IPR007627">
    <property type="entry name" value="RNA_pol_sigma70_r2"/>
</dbReference>
<dbReference type="KEGG" id="sgrg:L0C25_06880"/>
<feature type="domain" description="RNA polymerase sigma-70 region 2" evidence="6">
    <location>
        <begin position="63"/>
        <end position="125"/>
    </location>
</feature>
<dbReference type="InterPro" id="IPR013325">
    <property type="entry name" value="RNA_pol_sigma_r2"/>
</dbReference>
<dbReference type="InterPro" id="IPR013324">
    <property type="entry name" value="RNA_pol_sigma_r3/r4-like"/>
</dbReference>
<reference evidence="8" key="1">
    <citation type="submission" date="2022-01" db="EMBL/GenBank/DDBJ databases">
        <title>Nocardioidaceae gen. sp. A5X3R13.</title>
        <authorList>
            <person name="Lopez Marin M.A."/>
            <person name="Uhlik O."/>
        </authorList>
    </citation>
    <scope>NUCLEOTIDE SEQUENCE</scope>
    <source>
        <strain evidence="8">A5X3R13</strain>
    </source>
</reference>
<evidence type="ECO:0000259" key="7">
    <source>
        <dbReference type="Pfam" id="PF08281"/>
    </source>
</evidence>
<dbReference type="InterPro" id="IPR014284">
    <property type="entry name" value="RNA_pol_sigma-70_dom"/>
</dbReference>
<dbReference type="RefSeq" id="WP_271635714.1">
    <property type="nucleotide sequence ID" value="NZ_CP094970.1"/>
</dbReference>
<evidence type="ECO:0000313" key="8">
    <source>
        <dbReference type="EMBL" id="UYM06792.1"/>
    </source>
</evidence>
<accession>A0AA46YLM3</accession>
<keyword evidence="9" id="KW-1185">Reference proteome</keyword>
<evidence type="ECO:0000259" key="6">
    <source>
        <dbReference type="Pfam" id="PF04542"/>
    </source>
</evidence>
<evidence type="ECO:0000313" key="9">
    <source>
        <dbReference type="Proteomes" id="UP001164390"/>
    </source>
</evidence>
<dbReference type="SUPFAM" id="SSF88659">
    <property type="entry name" value="Sigma3 and sigma4 domains of RNA polymerase sigma factors"/>
    <property type="match status" value="1"/>
</dbReference>
<dbReference type="GO" id="GO:0006352">
    <property type="term" value="P:DNA-templated transcription initiation"/>
    <property type="evidence" value="ECO:0007669"/>
    <property type="project" value="InterPro"/>
</dbReference>
<evidence type="ECO:0000256" key="4">
    <source>
        <dbReference type="ARBA" id="ARBA00023125"/>
    </source>
</evidence>
<dbReference type="Pfam" id="PF08281">
    <property type="entry name" value="Sigma70_r4_2"/>
    <property type="match status" value="1"/>
</dbReference>
<dbReference type="InterPro" id="IPR036388">
    <property type="entry name" value="WH-like_DNA-bd_sf"/>
</dbReference>
<evidence type="ECO:0000256" key="1">
    <source>
        <dbReference type="ARBA" id="ARBA00010641"/>
    </source>
</evidence>
<dbReference type="AlphaFoldDB" id="A0AA46YLM3"/>
<dbReference type="InterPro" id="IPR039425">
    <property type="entry name" value="RNA_pol_sigma-70-like"/>
</dbReference>
<evidence type="ECO:0000256" key="2">
    <source>
        <dbReference type="ARBA" id="ARBA00023015"/>
    </source>
</evidence>
<dbReference type="NCBIfam" id="TIGR02937">
    <property type="entry name" value="sigma70-ECF"/>
    <property type="match status" value="1"/>
</dbReference>
<dbReference type="CDD" id="cd06171">
    <property type="entry name" value="Sigma70_r4"/>
    <property type="match status" value="1"/>
</dbReference>
<name>A0AA46YLM3_9ACTN</name>
<dbReference type="Pfam" id="PF04542">
    <property type="entry name" value="Sigma70_r2"/>
    <property type="match status" value="1"/>
</dbReference>
<evidence type="ECO:0000256" key="5">
    <source>
        <dbReference type="ARBA" id="ARBA00023163"/>
    </source>
</evidence>
<dbReference type="EMBL" id="CP094970">
    <property type="protein sequence ID" value="UYM06792.1"/>
    <property type="molecule type" value="Genomic_DNA"/>
</dbReference>
<dbReference type="PANTHER" id="PTHR43133:SF50">
    <property type="entry name" value="ECF RNA POLYMERASE SIGMA FACTOR SIGM"/>
    <property type="match status" value="1"/>
</dbReference>
<keyword evidence="5" id="KW-0804">Transcription</keyword>
<evidence type="ECO:0000256" key="3">
    <source>
        <dbReference type="ARBA" id="ARBA00023082"/>
    </source>
</evidence>
<keyword evidence="3" id="KW-0731">Sigma factor</keyword>
<feature type="domain" description="RNA polymerase sigma factor 70 region 4 type 2" evidence="7">
    <location>
        <begin position="146"/>
        <end position="195"/>
    </location>
</feature>
<keyword evidence="4" id="KW-0238">DNA-binding</keyword>
<dbReference type="NCBIfam" id="TIGR02983">
    <property type="entry name" value="SigE-fam_strep"/>
    <property type="match status" value="1"/>
</dbReference>
<dbReference type="Gene3D" id="1.10.10.10">
    <property type="entry name" value="Winged helix-like DNA-binding domain superfamily/Winged helix DNA-binding domain"/>
    <property type="match status" value="1"/>
</dbReference>
<keyword evidence="2" id="KW-0805">Transcription regulation</keyword>
<dbReference type="InterPro" id="IPR014325">
    <property type="entry name" value="RNA_pol_sigma-E_actinobac"/>
</dbReference>
<gene>
    <name evidence="8" type="ORF">L0C25_06880</name>
</gene>
<comment type="similarity">
    <text evidence="1">Belongs to the sigma-70 factor family. ECF subfamily.</text>
</comment>
<dbReference type="Proteomes" id="UP001164390">
    <property type="component" value="Chromosome"/>
</dbReference>
<dbReference type="PANTHER" id="PTHR43133">
    <property type="entry name" value="RNA POLYMERASE ECF-TYPE SIGMA FACTO"/>
    <property type="match status" value="1"/>
</dbReference>
<dbReference type="InterPro" id="IPR013249">
    <property type="entry name" value="RNA_pol_sigma70_r4_t2"/>
</dbReference>